<evidence type="ECO:0000256" key="11">
    <source>
        <dbReference type="ARBA" id="ARBA00033184"/>
    </source>
</evidence>
<dbReference type="GO" id="GO:0005886">
    <property type="term" value="C:plasma membrane"/>
    <property type="evidence" value="ECO:0007669"/>
    <property type="project" value="UniProtKB-SubCell"/>
</dbReference>
<dbReference type="GO" id="GO:0045227">
    <property type="term" value="P:capsule polysaccharide biosynthetic process"/>
    <property type="evidence" value="ECO:0007669"/>
    <property type="project" value="UniProtKB-UniPathway"/>
</dbReference>
<proteinExistence type="inferred from homology"/>
<protein>
    <recommendedName>
        <fullName evidence="5">Galactan 5-O-arabinofuranosyltransferase</fullName>
        <ecNumber evidence="4">2.4.2.46</ecNumber>
    </recommendedName>
    <alternativeName>
        <fullName evidence="11">Arabinofuranosyltransferase AftA</fullName>
    </alternativeName>
</protein>
<evidence type="ECO:0000256" key="6">
    <source>
        <dbReference type="ARBA" id="ARBA00022475"/>
    </source>
</evidence>
<evidence type="ECO:0000256" key="2">
    <source>
        <dbReference type="ARBA" id="ARBA00004776"/>
    </source>
</evidence>
<dbReference type="Pfam" id="PF12250">
    <property type="entry name" value="AftA_N"/>
    <property type="match status" value="1"/>
</dbReference>
<name>A0A4R4VXI0_9PSEU</name>
<evidence type="ECO:0000256" key="3">
    <source>
        <dbReference type="ARBA" id="ARBA00009655"/>
    </source>
</evidence>
<accession>A0A4R4VXI0</accession>
<feature type="transmembrane region" description="Helical" evidence="13">
    <location>
        <begin position="540"/>
        <end position="557"/>
    </location>
</feature>
<feature type="transmembrane region" description="Helical" evidence="13">
    <location>
        <begin position="385"/>
        <end position="402"/>
    </location>
</feature>
<dbReference type="OrthoDB" id="4775300at2"/>
<evidence type="ECO:0000256" key="12">
    <source>
        <dbReference type="ARBA" id="ARBA00034030"/>
    </source>
</evidence>
<dbReference type="GO" id="GO:0044038">
    <property type="term" value="P:cell wall macromolecule biosynthetic process"/>
    <property type="evidence" value="ECO:0007669"/>
    <property type="project" value="InterPro"/>
</dbReference>
<keyword evidence="10 13" id="KW-0472">Membrane</keyword>
<evidence type="ECO:0000256" key="4">
    <source>
        <dbReference type="ARBA" id="ARBA00012037"/>
    </source>
</evidence>
<feature type="transmembrane region" description="Helical" evidence="13">
    <location>
        <begin position="331"/>
        <end position="348"/>
    </location>
</feature>
<dbReference type="GO" id="GO:0016757">
    <property type="term" value="F:glycosyltransferase activity"/>
    <property type="evidence" value="ECO:0007669"/>
    <property type="project" value="InterPro"/>
</dbReference>
<feature type="transmembrane region" description="Helical" evidence="13">
    <location>
        <begin position="360"/>
        <end position="379"/>
    </location>
</feature>
<keyword evidence="17" id="KW-1185">Reference proteome</keyword>
<dbReference type="InterPro" id="IPR020963">
    <property type="entry name" value="ArabinofuranosylTrfase_AftA_N"/>
</dbReference>
<evidence type="ECO:0000256" key="1">
    <source>
        <dbReference type="ARBA" id="ARBA00004651"/>
    </source>
</evidence>
<evidence type="ECO:0000313" key="17">
    <source>
        <dbReference type="Proteomes" id="UP000295674"/>
    </source>
</evidence>
<feature type="transmembrane region" description="Helical" evidence="13">
    <location>
        <begin position="569"/>
        <end position="586"/>
    </location>
</feature>
<dbReference type="Pfam" id="PF12249">
    <property type="entry name" value="AftA_C"/>
    <property type="match status" value="1"/>
</dbReference>
<comment type="subcellular location">
    <subcellularLocation>
        <location evidence="1">Cell membrane</location>
        <topology evidence="1">Multi-pass membrane protein</topology>
    </subcellularLocation>
</comment>
<keyword evidence="9 13" id="KW-1133">Transmembrane helix</keyword>
<evidence type="ECO:0000256" key="10">
    <source>
        <dbReference type="ARBA" id="ARBA00023136"/>
    </source>
</evidence>
<reference evidence="16 17" key="1">
    <citation type="submission" date="2019-03" db="EMBL/GenBank/DDBJ databases">
        <title>Draft genome sequences of novel Actinobacteria.</title>
        <authorList>
            <person name="Sahin N."/>
            <person name="Ay H."/>
            <person name="Saygin H."/>
        </authorList>
    </citation>
    <scope>NUCLEOTIDE SEQUENCE [LARGE SCALE GENOMIC DNA]</scope>
    <source>
        <strain evidence="16 17">16K309</strain>
    </source>
</reference>
<dbReference type="UniPathway" id="UPA00963"/>
<dbReference type="Proteomes" id="UP000295674">
    <property type="component" value="Unassembled WGS sequence"/>
</dbReference>
<feature type="transmembrane region" description="Helical" evidence="13">
    <location>
        <begin position="283"/>
        <end position="302"/>
    </location>
</feature>
<evidence type="ECO:0000313" key="16">
    <source>
        <dbReference type="EMBL" id="TDD07554.1"/>
    </source>
</evidence>
<feature type="transmembrane region" description="Helical" evidence="13">
    <location>
        <begin position="173"/>
        <end position="191"/>
    </location>
</feature>
<keyword evidence="7" id="KW-0808">Transferase</keyword>
<keyword evidence="8 13" id="KW-0812">Transmembrane</keyword>
<evidence type="ECO:0000256" key="7">
    <source>
        <dbReference type="ARBA" id="ARBA00022679"/>
    </source>
</evidence>
<evidence type="ECO:0000256" key="5">
    <source>
        <dbReference type="ARBA" id="ARBA00020482"/>
    </source>
</evidence>
<comment type="catalytic activity">
    <reaction evidence="12">
        <text>Adds an alpha-D-arabinofuranosyl group from trans,octacis-decaprenylphospho-beta-D-arabinofuranose at the 5-O-position of the eighth, tenth and twelfth galactofuranose unit of the galactofuranan chain of [beta-D-galactofuranosyl-(1-&gt;5)-beta-D-galactofuranosyl-(1-&gt;6)]14-beta-D-galactofuranosyl-(1-&gt;5)-beta-D-galactofuranosyl-(1-&gt;4)-alpha-L-rhamnopyranosyl-(1-&gt;3)-N-acetyl-alpha-D-glucosaminyl-diphospho-trans,octacis-decaprenol.</text>
        <dbReference type="EC" id="2.4.2.46"/>
    </reaction>
</comment>
<evidence type="ECO:0000256" key="9">
    <source>
        <dbReference type="ARBA" id="ARBA00022989"/>
    </source>
</evidence>
<dbReference type="InterPro" id="IPR020959">
    <property type="entry name" value="ArabinofuranosylTrfase_AftA_C"/>
</dbReference>
<comment type="similarity">
    <text evidence="3">Belongs to the glycosyltransferase 85 family.</text>
</comment>
<sequence>MLPVPAAPRQRLIHACVERQPVHRGTGLLPADQPGARRARLATCGTGRPKPRVVATACVDGAAAGDQTPSPARHQAPRSARIPAGQVASLNGARPRLPGQFDGSVAVLIDTGVAEEKPAARGADEAPGPVSGLGRLVWQLPASAVVAGFVSLALQWCVARLPIPTGSNVADALLNLTSVVLLAALLGLVAVRRWARWATPLSWAGLSALGTLPLAFLLHGSKFYLFGLSGDQFFRTQYLTRLADSPALSDGNYAEIPPYYPAGWFWVGARFANLIGFPAWAAYKPWAIITMAVAPVLAFVLWSVVVRRPVALLLAVLCGLVGLRVAAYEPYSWVVAAVLVPISVIVWQQRAASGENRSRAGWGASILAGLCLGVCAAVYTLLAFFFGAVLLTLAAAAAIADYRTTRQQPAEPSPKDPVPGWKPIWTATSRFLVSCSVALPLALLVWTPYLMRALVTPHEGNPAGHFLPKAGAFLPTPMMELSVAGLICLMGAVWILWSWHRSEIAQVLSLLVLGCYLWYLSSTLALSVGTTLLSFRAEPVLLTCLVCAGALGAWEFARWVASAWQQHHAAIVRTGFALTLVALLALSQTIPKALEDAVTPGLFAQAYATYDDTGHRAAPEPNREDGEAWNGEVLATLDQLTRTPPRDTVMLTSETQLLALRPYRGFQTVVKAYANPLADYDERRVLIDSWARSAGPHELLTALDRSRFAPPTAFVFTRQADGLHITLSRDVFPQNNSASDDVVFPAEIFASPQFSRRDVGPYTVITRR</sequence>
<comment type="caution">
    <text evidence="16">The sequence shown here is derived from an EMBL/GenBank/DDBJ whole genome shotgun (WGS) entry which is preliminary data.</text>
</comment>
<dbReference type="EC" id="2.4.2.46" evidence="4"/>
<evidence type="ECO:0000259" key="14">
    <source>
        <dbReference type="Pfam" id="PF12249"/>
    </source>
</evidence>
<feature type="domain" description="Arabinofuranosyltransferase AftA N-terminal" evidence="15">
    <location>
        <begin position="142"/>
        <end position="582"/>
    </location>
</feature>
<gene>
    <name evidence="16" type="ORF">E1181_09000</name>
</gene>
<feature type="transmembrane region" description="Helical" evidence="13">
    <location>
        <begin position="309"/>
        <end position="325"/>
    </location>
</feature>
<comment type="pathway">
    <text evidence="2">Cell wall biogenesis; cell wall polysaccharide biosynthesis.</text>
</comment>
<dbReference type="AlphaFoldDB" id="A0A4R4VXI0"/>
<dbReference type="EMBL" id="SMKS01000010">
    <property type="protein sequence ID" value="TDD07554.1"/>
    <property type="molecule type" value="Genomic_DNA"/>
</dbReference>
<evidence type="ECO:0000256" key="8">
    <source>
        <dbReference type="ARBA" id="ARBA00022692"/>
    </source>
</evidence>
<feature type="domain" description="Arabinofuranosyltransferase AftA C-terminal" evidence="14">
    <location>
        <begin position="604"/>
        <end position="767"/>
    </location>
</feature>
<evidence type="ECO:0000256" key="13">
    <source>
        <dbReference type="SAM" id="Phobius"/>
    </source>
</evidence>
<feature type="transmembrane region" description="Helical" evidence="13">
    <location>
        <begin position="140"/>
        <end position="161"/>
    </location>
</feature>
<feature type="transmembrane region" description="Helical" evidence="13">
    <location>
        <begin position="471"/>
        <end position="497"/>
    </location>
</feature>
<evidence type="ECO:0000259" key="15">
    <source>
        <dbReference type="Pfam" id="PF12250"/>
    </source>
</evidence>
<feature type="transmembrane region" description="Helical" evidence="13">
    <location>
        <begin position="431"/>
        <end position="451"/>
    </location>
</feature>
<keyword evidence="6" id="KW-1003">Cell membrane</keyword>
<feature type="transmembrane region" description="Helical" evidence="13">
    <location>
        <begin position="504"/>
        <end position="520"/>
    </location>
</feature>
<feature type="transmembrane region" description="Helical" evidence="13">
    <location>
        <begin position="203"/>
        <end position="225"/>
    </location>
</feature>
<organism evidence="16 17">
    <name type="scientific">Saccharopolyspora terrae</name>
    <dbReference type="NCBI Taxonomy" id="2530384"/>
    <lineage>
        <taxon>Bacteria</taxon>
        <taxon>Bacillati</taxon>
        <taxon>Actinomycetota</taxon>
        <taxon>Actinomycetes</taxon>
        <taxon>Pseudonocardiales</taxon>
        <taxon>Pseudonocardiaceae</taxon>
        <taxon>Saccharopolyspora</taxon>
    </lineage>
</organism>